<organism evidence="4 5">
    <name type="scientific">Phytohabitans suffuscus</name>
    <dbReference type="NCBI Taxonomy" id="624315"/>
    <lineage>
        <taxon>Bacteria</taxon>
        <taxon>Bacillati</taxon>
        <taxon>Actinomycetota</taxon>
        <taxon>Actinomycetes</taxon>
        <taxon>Micromonosporales</taxon>
        <taxon>Micromonosporaceae</taxon>
    </lineage>
</organism>
<dbReference type="Gene3D" id="3.30.1330.120">
    <property type="entry name" value="2-methylcitrate dehydratase PrpD"/>
    <property type="match status" value="1"/>
</dbReference>
<dbReference type="RefSeq" id="WP_173160123.1">
    <property type="nucleotide sequence ID" value="NZ_AP022871.1"/>
</dbReference>
<dbReference type="GO" id="GO:0016829">
    <property type="term" value="F:lyase activity"/>
    <property type="evidence" value="ECO:0007669"/>
    <property type="project" value="InterPro"/>
</dbReference>
<dbReference type="InterPro" id="IPR045336">
    <property type="entry name" value="MmgE_PrpD_N"/>
</dbReference>
<gene>
    <name evidence="4" type="ORF">Psuf_059260</name>
</gene>
<evidence type="ECO:0000259" key="3">
    <source>
        <dbReference type="Pfam" id="PF19305"/>
    </source>
</evidence>
<dbReference type="PANTHER" id="PTHR16943:SF8">
    <property type="entry name" value="2-METHYLCITRATE DEHYDRATASE"/>
    <property type="match status" value="1"/>
</dbReference>
<keyword evidence="5" id="KW-1185">Reference proteome</keyword>
<feature type="domain" description="MmgE/PrpD N-terminal" evidence="2">
    <location>
        <begin position="11"/>
        <end position="252"/>
    </location>
</feature>
<dbReference type="PANTHER" id="PTHR16943">
    <property type="entry name" value="2-METHYLCITRATE DEHYDRATASE-RELATED"/>
    <property type="match status" value="1"/>
</dbReference>
<dbReference type="SUPFAM" id="SSF103378">
    <property type="entry name" value="2-methylcitrate dehydratase PrpD"/>
    <property type="match status" value="1"/>
</dbReference>
<reference evidence="4 5" key="2">
    <citation type="submission" date="2020-03" db="EMBL/GenBank/DDBJ databases">
        <authorList>
            <person name="Ichikawa N."/>
            <person name="Kimura A."/>
            <person name="Kitahashi Y."/>
            <person name="Uohara A."/>
        </authorList>
    </citation>
    <scope>NUCLEOTIDE SEQUENCE [LARGE SCALE GENOMIC DNA]</scope>
    <source>
        <strain evidence="4 5">NBRC 105367</strain>
    </source>
</reference>
<dbReference type="Proteomes" id="UP000503011">
    <property type="component" value="Chromosome"/>
</dbReference>
<dbReference type="InterPro" id="IPR036148">
    <property type="entry name" value="MmgE/PrpD_sf"/>
</dbReference>
<reference evidence="4 5" key="1">
    <citation type="submission" date="2020-03" db="EMBL/GenBank/DDBJ databases">
        <title>Whole genome shotgun sequence of Phytohabitans suffuscus NBRC 105367.</title>
        <authorList>
            <person name="Komaki H."/>
            <person name="Tamura T."/>
        </authorList>
    </citation>
    <scope>NUCLEOTIDE SEQUENCE [LARGE SCALE GENOMIC DNA]</scope>
    <source>
        <strain evidence="4 5">NBRC 105367</strain>
    </source>
</reference>
<evidence type="ECO:0000259" key="2">
    <source>
        <dbReference type="Pfam" id="PF03972"/>
    </source>
</evidence>
<comment type="similarity">
    <text evidence="1">Belongs to the PrpD family.</text>
</comment>
<dbReference type="KEGG" id="psuu:Psuf_059260"/>
<accession>A0A6F8YRJ4</accession>
<dbReference type="InterPro" id="IPR045337">
    <property type="entry name" value="MmgE_PrpD_C"/>
</dbReference>
<name>A0A6F8YRJ4_9ACTN</name>
<dbReference type="Pfam" id="PF19305">
    <property type="entry name" value="MmgE_PrpD_C"/>
    <property type="match status" value="1"/>
</dbReference>
<dbReference type="Pfam" id="PF03972">
    <property type="entry name" value="MmgE_PrpD_N"/>
    <property type="match status" value="1"/>
</dbReference>
<dbReference type="InterPro" id="IPR005656">
    <property type="entry name" value="MmgE_PrpD"/>
</dbReference>
<dbReference type="Gene3D" id="1.10.4100.10">
    <property type="entry name" value="2-methylcitrate dehydratase PrpD"/>
    <property type="match status" value="1"/>
</dbReference>
<dbReference type="InterPro" id="IPR042188">
    <property type="entry name" value="MmgE/PrpD_sf_2"/>
</dbReference>
<evidence type="ECO:0000313" key="4">
    <source>
        <dbReference type="EMBL" id="BCB88613.1"/>
    </source>
</evidence>
<dbReference type="InterPro" id="IPR042183">
    <property type="entry name" value="MmgE/PrpD_sf_1"/>
</dbReference>
<feature type="domain" description="MmgE/PrpD C-terminal" evidence="3">
    <location>
        <begin position="277"/>
        <end position="446"/>
    </location>
</feature>
<proteinExistence type="inferred from homology"/>
<sequence length="505" mass="53035">MPAGPDVSDRLFNHALGTRFEDLPAATIATTRRQILDYLGVAVAGIDAEGCRAVHQMVMAWGGAPTAQLIGYGEKVPAPMAALVNGATGRALELDDVHEQALTHSTVTMVPVALAVGATQGGLSGRDLITAVALGNDLAVRLAIAVRQPLGDGTASRTMSLTYQTATLAGSVVAAKVAGATKDLMADTFGSAYSQLAGNLQGLKEGTLGVRVQQGIASFAAVLAWELARRGISGGRQNLEGGAGWFNAFHGGRFNRPALLDGLGSMFRGDEISVKPYACCKYGHNAISAVAQATALPGFDASRVARIKATIYTQDMWDLLCEPLSVKAAPESFEGPAGVAMAQFSLPYMLAAAAARGTLTTAELTDEARRDPLVMDLMRRVEIINMNKTFSPQELPEPATVTLVLDDGTELSGASSRPIGNPENPMTDEQVVAKFGWCAERLPRTDVRSSSSVRCRWRRWTMCRISSPSPSRDAPGVGPVAWGGCFGPERSPAVPSGPSSVELAI</sequence>
<evidence type="ECO:0000256" key="1">
    <source>
        <dbReference type="ARBA" id="ARBA00006174"/>
    </source>
</evidence>
<protein>
    <recommendedName>
        <fullName evidence="6">MmgE/PrpD family protein</fullName>
    </recommendedName>
</protein>
<dbReference type="AlphaFoldDB" id="A0A6F8YRJ4"/>
<dbReference type="EMBL" id="AP022871">
    <property type="protein sequence ID" value="BCB88613.1"/>
    <property type="molecule type" value="Genomic_DNA"/>
</dbReference>
<evidence type="ECO:0000313" key="5">
    <source>
        <dbReference type="Proteomes" id="UP000503011"/>
    </source>
</evidence>
<evidence type="ECO:0008006" key="6">
    <source>
        <dbReference type="Google" id="ProtNLM"/>
    </source>
</evidence>